<keyword evidence="3" id="KW-1185">Reference proteome</keyword>
<dbReference type="Proteomes" id="UP000612680">
    <property type="component" value="Chromosome"/>
</dbReference>
<reference evidence="2 3" key="1">
    <citation type="submission" date="2020-06" db="EMBL/GenBank/DDBJ databases">
        <title>Dyadobacter sandarakinus sp. nov., isolated from the soil of the Arctic Yellow River Station.</title>
        <authorList>
            <person name="Zhang Y."/>
            <person name="Peng F."/>
        </authorList>
    </citation>
    <scope>NUCLEOTIDE SEQUENCE [LARGE SCALE GENOMIC DNA]</scope>
    <source>
        <strain evidence="2 3">Q3-56</strain>
    </source>
</reference>
<evidence type="ECO:0000256" key="1">
    <source>
        <dbReference type="ARBA" id="ARBA00005254"/>
    </source>
</evidence>
<dbReference type="PANTHER" id="PTHR42964:SF1">
    <property type="entry name" value="POLYKETIDE BIOSYNTHESIS ENOYL-COA HYDRATASE PKSH-RELATED"/>
    <property type="match status" value="1"/>
</dbReference>
<name>A0ABX7I942_9BACT</name>
<organism evidence="2 3">
    <name type="scientific">Dyadobacter sandarakinus</name>
    <dbReference type="NCBI Taxonomy" id="2747268"/>
    <lineage>
        <taxon>Bacteria</taxon>
        <taxon>Pseudomonadati</taxon>
        <taxon>Bacteroidota</taxon>
        <taxon>Cytophagia</taxon>
        <taxon>Cytophagales</taxon>
        <taxon>Spirosomataceae</taxon>
        <taxon>Dyadobacter</taxon>
    </lineage>
</organism>
<dbReference type="RefSeq" id="WP_204656970.1">
    <property type="nucleotide sequence ID" value="NZ_CP056775.1"/>
</dbReference>
<dbReference type="InterPro" id="IPR014748">
    <property type="entry name" value="Enoyl-CoA_hydra_C"/>
</dbReference>
<dbReference type="Gene3D" id="3.90.226.10">
    <property type="entry name" value="2-enoyl-CoA Hydratase, Chain A, domain 1"/>
    <property type="match status" value="1"/>
</dbReference>
<evidence type="ECO:0000313" key="2">
    <source>
        <dbReference type="EMBL" id="QRR02233.1"/>
    </source>
</evidence>
<dbReference type="InterPro" id="IPR029045">
    <property type="entry name" value="ClpP/crotonase-like_dom_sf"/>
</dbReference>
<dbReference type="InterPro" id="IPR051683">
    <property type="entry name" value="Enoyl-CoA_Hydratase/Isomerase"/>
</dbReference>
<gene>
    <name evidence="2" type="ORF">HWI92_15640</name>
</gene>
<accession>A0ABX7I942</accession>
<dbReference type="CDD" id="cd06558">
    <property type="entry name" value="crotonase-like"/>
    <property type="match status" value="1"/>
</dbReference>
<sequence length="275" mass="30613">MRFYTRDDVAAFGTFDFLYIRVSFAGHMLRITLNRPEKRNAFNNTMAEEIVFALAFAKYNADVRCVIINAEGLVFCAGADLSAFHDNAANSVNPKLPAIREEVRLGDAFSEVHKPCMAVVQGPVLAGGFLIICGCHFVLSTQEATFSLPEVKRGLWPMQVMASLLKILPPRRALEMAITARSYNALEAQSMGLVTDVFRDDEILEKAEQLALEVVENAPLAIQKGLEAYSMLANMPQDQQHTYLKAELDKLLLSQDAAEGIRAFGEKRKPNWRAQ</sequence>
<proteinExistence type="inferred from homology"/>
<evidence type="ECO:0000313" key="3">
    <source>
        <dbReference type="Proteomes" id="UP000612680"/>
    </source>
</evidence>
<dbReference type="Gene3D" id="1.10.12.10">
    <property type="entry name" value="Lyase 2-enoyl-coa Hydratase, Chain A, domain 2"/>
    <property type="match status" value="1"/>
</dbReference>
<dbReference type="PANTHER" id="PTHR42964">
    <property type="entry name" value="ENOYL-COA HYDRATASE"/>
    <property type="match status" value="1"/>
</dbReference>
<dbReference type="SUPFAM" id="SSF52096">
    <property type="entry name" value="ClpP/crotonase"/>
    <property type="match status" value="1"/>
</dbReference>
<comment type="similarity">
    <text evidence="1">Belongs to the enoyl-CoA hydratase/isomerase family.</text>
</comment>
<dbReference type="EMBL" id="CP056775">
    <property type="protein sequence ID" value="QRR02233.1"/>
    <property type="molecule type" value="Genomic_DNA"/>
</dbReference>
<dbReference type="Pfam" id="PF00378">
    <property type="entry name" value="ECH_1"/>
    <property type="match status" value="1"/>
</dbReference>
<dbReference type="InterPro" id="IPR001753">
    <property type="entry name" value="Enoyl-CoA_hydra/iso"/>
</dbReference>
<protein>
    <submittedName>
        <fullName evidence="2">Enoyl-CoA hydratase/isomerase family protein</fullName>
    </submittedName>
</protein>